<feature type="chain" id="PRO_5045643353" evidence="1">
    <location>
        <begin position="21"/>
        <end position="66"/>
    </location>
</feature>
<organism evidence="2 3">
    <name type="scientific">Acetobacter thailandicus</name>
    <dbReference type="NCBI Taxonomy" id="1502842"/>
    <lineage>
        <taxon>Bacteria</taxon>
        <taxon>Pseudomonadati</taxon>
        <taxon>Pseudomonadota</taxon>
        <taxon>Alphaproteobacteria</taxon>
        <taxon>Acetobacterales</taxon>
        <taxon>Acetobacteraceae</taxon>
        <taxon>Acetobacter</taxon>
    </lineage>
</organism>
<dbReference type="Proteomes" id="UP001301152">
    <property type="component" value="Unassembled WGS sequence"/>
</dbReference>
<evidence type="ECO:0000313" key="2">
    <source>
        <dbReference type="EMBL" id="MCX2562925.1"/>
    </source>
</evidence>
<proteinExistence type="predicted"/>
<gene>
    <name evidence="2" type="ORF">OQ497_02925</name>
</gene>
<evidence type="ECO:0000313" key="3">
    <source>
        <dbReference type="Proteomes" id="UP001301152"/>
    </source>
</evidence>
<reference evidence="2 3" key="1">
    <citation type="submission" date="2022-11" db="EMBL/GenBank/DDBJ databases">
        <title>Genome sequencing of Acetobacter type strain.</title>
        <authorList>
            <person name="Heo J."/>
            <person name="Lee D."/>
            <person name="Han B.-H."/>
            <person name="Hong S.-B."/>
            <person name="Kwon S.-W."/>
        </authorList>
    </citation>
    <scope>NUCLEOTIDE SEQUENCE [LARGE SCALE GENOMIC DNA]</scope>
    <source>
        <strain evidence="2 3">KACC 21253</strain>
    </source>
</reference>
<accession>A0ABT3QCD5</accession>
<dbReference type="EMBL" id="JAPIUZ010000001">
    <property type="protein sequence ID" value="MCX2562925.1"/>
    <property type="molecule type" value="Genomic_DNA"/>
</dbReference>
<sequence length="66" mass="7037">MNTAALTALLSLASTLVSLAEKYGPEIYTTFLQAVEQSKSGTGPTADEIRIIFEKCKADNASIQKS</sequence>
<name>A0ABT3QCD5_9PROT</name>
<protein>
    <submittedName>
        <fullName evidence="2">Uncharacterized protein</fullName>
    </submittedName>
</protein>
<comment type="caution">
    <text evidence="2">The sequence shown here is derived from an EMBL/GenBank/DDBJ whole genome shotgun (WGS) entry which is preliminary data.</text>
</comment>
<keyword evidence="3" id="KW-1185">Reference proteome</keyword>
<feature type="signal peptide" evidence="1">
    <location>
        <begin position="1"/>
        <end position="20"/>
    </location>
</feature>
<keyword evidence="1" id="KW-0732">Signal</keyword>
<dbReference type="RefSeq" id="WP_173559977.1">
    <property type="nucleotide sequence ID" value="NZ_JAPIUZ010000001.1"/>
</dbReference>
<evidence type="ECO:0000256" key="1">
    <source>
        <dbReference type="SAM" id="SignalP"/>
    </source>
</evidence>